<proteinExistence type="predicted"/>
<dbReference type="InterPro" id="IPR036779">
    <property type="entry name" value="LysM_dom_sf"/>
</dbReference>
<dbReference type="InterPro" id="IPR018392">
    <property type="entry name" value="LysM"/>
</dbReference>
<protein>
    <submittedName>
        <fullName evidence="2">LysM peptidoglycan-binding domain-containing protein</fullName>
    </submittedName>
</protein>
<dbReference type="SUPFAM" id="SSF54106">
    <property type="entry name" value="LysM domain"/>
    <property type="match status" value="1"/>
</dbReference>
<organism evidence="2 3">
    <name type="scientific">Actinomadura yumaensis</name>
    <dbReference type="NCBI Taxonomy" id="111807"/>
    <lineage>
        <taxon>Bacteria</taxon>
        <taxon>Bacillati</taxon>
        <taxon>Actinomycetota</taxon>
        <taxon>Actinomycetes</taxon>
        <taxon>Streptosporangiales</taxon>
        <taxon>Thermomonosporaceae</taxon>
        <taxon>Actinomadura</taxon>
    </lineage>
</organism>
<evidence type="ECO:0000313" key="3">
    <source>
        <dbReference type="Proteomes" id="UP001596380"/>
    </source>
</evidence>
<dbReference type="RefSeq" id="WP_160823216.1">
    <property type="nucleotide sequence ID" value="NZ_JBHSXE010000001.1"/>
</dbReference>
<reference evidence="3" key="1">
    <citation type="journal article" date="2019" name="Int. J. Syst. Evol. Microbiol.">
        <title>The Global Catalogue of Microorganisms (GCM) 10K type strain sequencing project: providing services to taxonomists for standard genome sequencing and annotation.</title>
        <authorList>
            <consortium name="The Broad Institute Genomics Platform"/>
            <consortium name="The Broad Institute Genome Sequencing Center for Infectious Disease"/>
            <person name="Wu L."/>
            <person name="Ma J."/>
        </authorList>
    </citation>
    <scope>NUCLEOTIDE SEQUENCE [LARGE SCALE GENOMIC DNA]</scope>
    <source>
        <strain evidence="3">JCM 3369</strain>
    </source>
</reference>
<evidence type="ECO:0000313" key="2">
    <source>
        <dbReference type="EMBL" id="MFC6883929.1"/>
    </source>
</evidence>
<gene>
    <name evidence="2" type="ORF">ACFQKB_29510</name>
</gene>
<dbReference type="Proteomes" id="UP001596380">
    <property type="component" value="Unassembled WGS sequence"/>
</dbReference>
<keyword evidence="3" id="KW-1185">Reference proteome</keyword>
<evidence type="ECO:0000259" key="1">
    <source>
        <dbReference type="Pfam" id="PF01476"/>
    </source>
</evidence>
<name>A0ABW2CTA9_9ACTN</name>
<comment type="caution">
    <text evidence="2">The sequence shown here is derived from an EMBL/GenBank/DDBJ whole genome shotgun (WGS) entry which is preliminary data.</text>
</comment>
<dbReference type="EMBL" id="JBHSXS010000023">
    <property type="protein sequence ID" value="MFC6883929.1"/>
    <property type="molecule type" value="Genomic_DNA"/>
</dbReference>
<dbReference type="Gene3D" id="3.10.350.10">
    <property type="entry name" value="LysM domain"/>
    <property type="match status" value="1"/>
</dbReference>
<dbReference type="Pfam" id="PF01476">
    <property type="entry name" value="LysM"/>
    <property type="match status" value="1"/>
</dbReference>
<sequence>MVGPGETLWEIAAGLDAEGDPRVMVQRIIDLNGLGGAVVQPGQRLRLPAR</sequence>
<dbReference type="CDD" id="cd00118">
    <property type="entry name" value="LysM"/>
    <property type="match status" value="1"/>
</dbReference>
<accession>A0ABW2CTA9</accession>
<feature type="domain" description="LysM" evidence="1">
    <location>
        <begin position="2"/>
        <end position="48"/>
    </location>
</feature>